<dbReference type="GO" id="GO:0045271">
    <property type="term" value="C:respiratory chain complex I"/>
    <property type="evidence" value="ECO:0007669"/>
    <property type="project" value="InterPro"/>
</dbReference>
<evidence type="ECO:0000256" key="2">
    <source>
        <dbReference type="ARBA" id="ARBA00022692"/>
    </source>
</evidence>
<name>A0AAN6ZZ70_9PEZI</name>
<evidence type="ECO:0000256" key="6">
    <source>
        <dbReference type="ARBA" id="ARBA00023136"/>
    </source>
</evidence>
<dbReference type="GO" id="GO:0006120">
    <property type="term" value="P:mitochondrial electron transport, NADH to ubiquinone"/>
    <property type="evidence" value="ECO:0007669"/>
    <property type="project" value="InterPro"/>
</dbReference>
<organism evidence="7 8">
    <name type="scientific">Chaetomidium leptoderma</name>
    <dbReference type="NCBI Taxonomy" id="669021"/>
    <lineage>
        <taxon>Eukaryota</taxon>
        <taxon>Fungi</taxon>
        <taxon>Dikarya</taxon>
        <taxon>Ascomycota</taxon>
        <taxon>Pezizomycotina</taxon>
        <taxon>Sordariomycetes</taxon>
        <taxon>Sordariomycetidae</taxon>
        <taxon>Sordariales</taxon>
        <taxon>Chaetomiaceae</taxon>
        <taxon>Chaetomidium</taxon>
    </lineage>
</organism>
<evidence type="ECO:0000256" key="1">
    <source>
        <dbReference type="ARBA" id="ARBA00004448"/>
    </source>
</evidence>
<evidence type="ECO:0000313" key="7">
    <source>
        <dbReference type="EMBL" id="KAK4154311.1"/>
    </source>
</evidence>
<dbReference type="Proteomes" id="UP001302745">
    <property type="component" value="Unassembled WGS sequence"/>
</dbReference>
<protein>
    <submittedName>
        <fullName evidence="7">Uncharacterized protein</fullName>
    </submittedName>
</protein>
<dbReference type="EMBL" id="MU856915">
    <property type="protein sequence ID" value="KAK4154311.1"/>
    <property type="molecule type" value="Genomic_DNA"/>
</dbReference>
<dbReference type="PANTHER" id="PTHR21382:SF1">
    <property type="entry name" value="NADH DEHYDROGENASE [UBIQUINONE] 1 ALPHA SUBCOMPLEX SUBUNIT 11"/>
    <property type="match status" value="1"/>
</dbReference>
<gene>
    <name evidence="7" type="ORF">C8A00DRAFT_32911</name>
</gene>
<keyword evidence="4" id="KW-1133">Transmembrane helix</keyword>
<reference evidence="7" key="2">
    <citation type="submission" date="2023-05" db="EMBL/GenBank/DDBJ databases">
        <authorList>
            <consortium name="Lawrence Berkeley National Laboratory"/>
            <person name="Steindorff A."/>
            <person name="Hensen N."/>
            <person name="Bonometti L."/>
            <person name="Westerberg I."/>
            <person name="Brannstrom I.O."/>
            <person name="Guillou S."/>
            <person name="Cros-Aarteil S."/>
            <person name="Calhoun S."/>
            <person name="Haridas S."/>
            <person name="Kuo A."/>
            <person name="Mondo S."/>
            <person name="Pangilinan J."/>
            <person name="Riley R."/>
            <person name="Labutti K."/>
            <person name="Andreopoulos B."/>
            <person name="Lipzen A."/>
            <person name="Chen C."/>
            <person name="Yanf M."/>
            <person name="Daum C."/>
            <person name="Ng V."/>
            <person name="Clum A."/>
            <person name="Ohm R."/>
            <person name="Martin F."/>
            <person name="Silar P."/>
            <person name="Natvig D."/>
            <person name="Lalanne C."/>
            <person name="Gautier V."/>
            <person name="Ament-Velasquez S.L."/>
            <person name="Kruys A."/>
            <person name="Hutchinson M.I."/>
            <person name="Powell A.J."/>
            <person name="Barry K."/>
            <person name="Miller A.N."/>
            <person name="Grigoriev I.V."/>
            <person name="Debuchy R."/>
            <person name="Gladieux P."/>
            <person name="Thoren M.H."/>
            <person name="Johannesson H."/>
        </authorList>
    </citation>
    <scope>NUCLEOTIDE SEQUENCE</scope>
    <source>
        <strain evidence="7">CBS 538.74</strain>
    </source>
</reference>
<keyword evidence="5" id="KW-0496">Mitochondrion</keyword>
<comment type="subcellular location">
    <subcellularLocation>
        <location evidence="1">Mitochondrion inner membrane</location>
        <topology evidence="1">Multi-pass membrane protein</topology>
    </subcellularLocation>
</comment>
<evidence type="ECO:0000313" key="8">
    <source>
        <dbReference type="Proteomes" id="UP001302745"/>
    </source>
</evidence>
<evidence type="ECO:0000256" key="5">
    <source>
        <dbReference type="ARBA" id="ARBA00023128"/>
    </source>
</evidence>
<sequence>MAPTGDDHYHPKDAIHAGLYHGMVFGGGGLLFAAVKNSLAKTNVGPWTTFTRNGGIIATFAAVGGAFEFTRLASANLREKEDYVNDGIGGFVAGAVLGLKTGRIPRIIGYGAATAVVLAAYEFTGGTLKGFLNRPEVDEYERKEMLRMRRRRPIEETIAEIGEGRGIRPPGYEERRRERLKEKYGIIVDPVSADPDAA</sequence>
<dbReference type="AlphaFoldDB" id="A0AAN6ZZ70"/>
<dbReference type="GO" id="GO:0005743">
    <property type="term" value="C:mitochondrial inner membrane"/>
    <property type="evidence" value="ECO:0007669"/>
    <property type="project" value="UniProtKB-SubCell"/>
</dbReference>
<reference evidence="7" key="1">
    <citation type="journal article" date="2023" name="Mol. Phylogenet. Evol.">
        <title>Genome-scale phylogeny and comparative genomics of the fungal order Sordariales.</title>
        <authorList>
            <person name="Hensen N."/>
            <person name="Bonometti L."/>
            <person name="Westerberg I."/>
            <person name="Brannstrom I.O."/>
            <person name="Guillou S."/>
            <person name="Cros-Aarteil S."/>
            <person name="Calhoun S."/>
            <person name="Haridas S."/>
            <person name="Kuo A."/>
            <person name="Mondo S."/>
            <person name="Pangilinan J."/>
            <person name="Riley R."/>
            <person name="LaButti K."/>
            <person name="Andreopoulos B."/>
            <person name="Lipzen A."/>
            <person name="Chen C."/>
            <person name="Yan M."/>
            <person name="Daum C."/>
            <person name="Ng V."/>
            <person name="Clum A."/>
            <person name="Steindorff A."/>
            <person name="Ohm R.A."/>
            <person name="Martin F."/>
            <person name="Silar P."/>
            <person name="Natvig D.O."/>
            <person name="Lalanne C."/>
            <person name="Gautier V."/>
            <person name="Ament-Velasquez S.L."/>
            <person name="Kruys A."/>
            <person name="Hutchinson M.I."/>
            <person name="Powell A.J."/>
            <person name="Barry K."/>
            <person name="Miller A.N."/>
            <person name="Grigoriev I.V."/>
            <person name="Debuchy R."/>
            <person name="Gladieux P."/>
            <person name="Hiltunen Thoren M."/>
            <person name="Johannesson H."/>
        </authorList>
    </citation>
    <scope>NUCLEOTIDE SEQUENCE</scope>
    <source>
        <strain evidence="7">CBS 538.74</strain>
    </source>
</reference>
<keyword evidence="3" id="KW-0999">Mitochondrion inner membrane</keyword>
<keyword evidence="2" id="KW-0812">Transmembrane</keyword>
<keyword evidence="6" id="KW-0472">Membrane</keyword>
<evidence type="ECO:0000256" key="3">
    <source>
        <dbReference type="ARBA" id="ARBA00022792"/>
    </source>
</evidence>
<dbReference type="InterPro" id="IPR039205">
    <property type="entry name" value="NDUFA11"/>
</dbReference>
<dbReference type="PANTHER" id="PTHR21382">
    <property type="entry name" value="NADH-UBIQUINONE OXIDOREDUCTASE SUBUNIT"/>
    <property type="match status" value="1"/>
</dbReference>
<evidence type="ECO:0000256" key="4">
    <source>
        <dbReference type="ARBA" id="ARBA00022989"/>
    </source>
</evidence>
<accession>A0AAN6ZZ70</accession>
<keyword evidence="8" id="KW-1185">Reference proteome</keyword>
<proteinExistence type="predicted"/>
<comment type="caution">
    <text evidence="7">The sequence shown here is derived from an EMBL/GenBank/DDBJ whole genome shotgun (WGS) entry which is preliminary data.</text>
</comment>